<evidence type="ECO:0000313" key="3">
    <source>
        <dbReference type="Proteomes" id="UP000249082"/>
    </source>
</evidence>
<dbReference type="EMBL" id="QFPX01000001">
    <property type="protein sequence ID" value="PZQ57465.1"/>
    <property type="molecule type" value="Genomic_DNA"/>
</dbReference>
<protein>
    <submittedName>
        <fullName evidence="2">Uncharacterized protein</fullName>
    </submittedName>
</protein>
<reference evidence="2 3" key="1">
    <citation type="submission" date="2017-08" db="EMBL/GenBank/DDBJ databases">
        <title>Infants hospitalized years apart are colonized by the same room-sourced microbial strains.</title>
        <authorList>
            <person name="Brooks B."/>
            <person name="Olm M.R."/>
            <person name="Firek B.A."/>
            <person name="Baker R."/>
            <person name="Thomas B.C."/>
            <person name="Morowitz M.J."/>
            <person name="Banfield J.F."/>
        </authorList>
    </citation>
    <scope>NUCLEOTIDE SEQUENCE [LARGE SCALE GENOMIC DNA]</scope>
    <source>
        <strain evidence="2">S2_005_002_R2_33</strain>
    </source>
</reference>
<feature type="transmembrane region" description="Helical" evidence="1">
    <location>
        <begin position="34"/>
        <end position="58"/>
    </location>
</feature>
<evidence type="ECO:0000313" key="2">
    <source>
        <dbReference type="EMBL" id="PZQ57465.1"/>
    </source>
</evidence>
<gene>
    <name evidence="2" type="ORF">DI555_00585</name>
</gene>
<keyword evidence="1" id="KW-0472">Membrane</keyword>
<comment type="caution">
    <text evidence="2">The sequence shown here is derived from an EMBL/GenBank/DDBJ whole genome shotgun (WGS) entry which is preliminary data.</text>
</comment>
<organism evidence="2 3">
    <name type="scientific">Novosphingobium pentaromativorans</name>
    <dbReference type="NCBI Taxonomy" id="205844"/>
    <lineage>
        <taxon>Bacteria</taxon>
        <taxon>Pseudomonadati</taxon>
        <taxon>Pseudomonadota</taxon>
        <taxon>Alphaproteobacteria</taxon>
        <taxon>Sphingomonadales</taxon>
        <taxon>Sphingomonadaceae</taxon>
        <taxon>Novosphingobium</taxon>
    </lineage>
</organism>
<keyword evidence="1" id="KW-0812">Transmembrane</keyword>
<accession>A0A2W5P3N2</accession>
<sequence length="75" mass="8315">MPYPYSGLVLDRTDGSVAHRLFATPSTNLNCAGAIVYCFVIAIVFQTMKAWKTIFLLWDRAIGMAAMRCVVLSIN</sequence>
<name>A0A2W5P3N2_9SPHN</name>
<dbReference type="AlphaFoldDB" id="A0A2W5P3N2"/>
<evidence type="ECO:0000256" key="1">
    <source>
        <dbReference type="SAM" id="Phobius"/>
    </source>
</evidence>
<proteinExistence type="predicted"/>
<keyword evidence="1" id="KW-1133">Transmembrane helix</keyword>
<dbReference type="Proteomes" id="UP000249082">
    <property type="component" value="Unassembled WGS sequence"/>
</dbReference>